<accession>A0A075ADV2</accession>
<reference evidence="1 2" key="1">
    <citation type="submission" date="2013-11" db="EMBL/GenBank/DDBJ databases">
        <title>Opisthorchis viverrini - life in the bile duct.</title>
        <authorList>
            <person name="Young N.D."/>
            <person name="Nagarajan N."/>
            <person name="Lin S.J."/>
            <person name="Korhonen P.K."/>
            <person name="Jex A.R."/>
            <person name="Hall R.S."/>
            <person name="Safavi-Hemami H."/>
            <person name="Kaewkong W."/>
            <person name="Bertrand D."/>
            <person name="Gao S."/>
            <person name="Seet Q."/>
            <person name="Wongkham S."/>
            <person name="Teh B.T."/>
            <person name="Wongkham C."/>
            <person name="Intapan P.M."/>
            <person name="Maleewong W."/>
            <person name="Yang X."/>
            <person name="Hu M."/>
            <person name="Wang Z."/>
            <person name="Hofmann A."/>
            <person name="Sternberg P.W."/>
            <person name="Tan P."/>
            <person name="Wang J."/>
            <person name="Gasser R.B."/>
        </authorList>
    </citation>
    <scope>NUCLEOTIDE SEQUENCE [LARGE SCALE GENOMIC DNA]</scope>
</reference>
<dbReference type="AlphaFoldDB" id="A0A075ADV2"/>
<keyword evidence="2" id="KW-1185">Reference proteome</keyword>
<proteinExistence type="predicted"/>
<evidence type="ECO:0000313" key="1">
    <source>
        <dbReference type="EMBL" id="KER26304.1"/>
    </source>
</evidence>
<dbReference type="KEGG" id="ovi:T265_06422"/>
<dbReference type="Proteomes" id="UP000054324">
    <property type="component" value="Unassembled WGS sequence"/>
</dbReference>
<organism evidence="1 2">
    <name type="scientific">Opisthorchis viverrini</name>
    <name type="common">Southeast Asian liver fluke</name>
    <dbReference type="NCBI Taxonomy" id="6198"/>
    <lineage>
        <taxon>Eukaryota</taxon>
        <taxon>Metazoa</taxon>
        <taxon>Spiralia</taxon>
        <taxon>Lophotrochozoa</taxon>
        <taxon>Platyhelminthes</taxon>
        <taxon>Trematoda</taxon>
        <taxon>Digenea</taxon>
        <taxon>Opisthorchiida</taxon>
        <taxon>Opisthorchiata</taxon>
        <taxon>Opisthorchiidae</taxon>
        <taxon>Opisthorchis</taxon>
    </lineage>
</organism>
<dbReference type="RefSeq" id="XP_009169944.1">
    <property type="nucleotide sequence ID" value="XM_009171680.1"/>
</dbReference>
<dbReference type="EMBL" id="KL596751">
    <property type="protein sequence ID" value="KER26304.1"/>
    <property type="molecule type" value="Genomic_DNA"/>
</dbReference>
<sequence>MQANHFQKIEELGRISSRLLSIGKIKHIIIINDSMTSVFNTNALLPYNHDLFESVIVKKRIKLYHAFGAWLPSQQKEASRLGYWRVAEALTRAVETLRLGSNHGPSGPLSNKSWLYGSEASVLSTDVRLSLMMMMMLADRIFCCAIH</sequence>
<protein>
    <submittedName>
        <fullName evidence="1">Uncharacterized protein</fullName>
    </submittedName>
</protein>
<gene>
    <name evidence="1" type="ORF">T265_06422</name>
</gene>
<name>A0A075ADV2_OPIVI</name>
<evidence type="ECO:0000313" key="2">
    <source>
        <dbReference type="Proteomes" id="UP000054324"/>
    </source>
</evidence>
<dbReference type="CTD" id="20320601"/>
<dbReference type="GeneID" id="20320601"/>